<feature type="region of interest" description="Disordered" evidence="1">
    <location>
        <begin position="1"/>
        <end position="69"/>
    </location>
</feature>
<evidence type="ECO:0000313" key="2">
    <source>
        <dbReference type="EMBL" id="MEJ1087009.1"/>
    </source>
</evidence>
<reference evidence="2 3" key="1">
    <citation type="submission" date="2024-02" db="EMBL/GenBank/DDBJ databases">
        <authorList>
            <person name="Saticioglu I.B."/>
        </authorList>
    </citation>
    <scope>NUCLEOTIDE SEQUENCE [LARGE SCALE GENOMIC DNA]</scope>
    <source>
        <strain evidence="2 3">Mu-80</strain>
    </source>
</reference>
<keyword evidence="3" id="KW-1185">Reference proteome</keyword>
<evidence type="ECO:0008006" key="4">
    <source>
        <dbReference type="Google" id="ProtNLM"/>
    </source>
</evidence>
<feature type="compositionally biased region" description="Basic and acidic residues" evidence="1">
    <location>
        <begin position="19"/>
        <end position="35"/>
    </location>
</feature>
<feature type="compositionally biased region" description="Acidic residues" evidence="1">
    <location>
        <begin position="57"/>
        <end position="69"/>
    </location>
</feature>
<evidence type="ECO:0000313" key="3">
    <source>
        <dbReference type="Proteomes" id="UP001371224"/>
    </source>
</evidence>
<proteinExistence type="predicted"/>
<gene>
    <name evidence="2" type="ORF">WDU99_01615</name>
</gene>
<comment type="caution">
    <text evidence="2">The sequence shown here is derived from an EMBL/GenBank/DDBJ whole genome shotgun (WGS) entry which is preliminary data.</text>
</comment>
<sequence length="69" mass="7529">MSSPQHDRTVEVPEADALEQERELVAEPQDPERSTTEPMADGVEADPADVAEQAIEVPDDDGERDEPGE</sequence>
<dbReference type="Proteomes" id="UP001371224">
    <property type="component" value="Unassembled WGS sequence"/>
</dbReference>
<feature type="compositionally biased region" description="Basic and acidic residues" evidence="1">
    <location>
        <begin position="1"/>
        <end position="11"/>
    </location>
</feature>
<dbReference type="RefSeq" id="WP_337330685.1">
    <property type="nucleotide sequence ID" value="NZ_JBBDGM010000001.1"/>
</dbReference>
<name>A0ABU8L6R5_9MICO</name>
<dbReference type="EMBL" id="JBBDGM010000001">
    <property type="protein sequence ID" value="MEJ1087009.1"/>
    <property type="molecule type" value="Genomic_DNA"/>
</dbReference>
<organism evidence="2 3">
    <name type="scientific">Microbacterium bandirmense</name>
    <dbReference type="NCBI Taxonomy" id="3122050"/>
    <lineage>
        <taxon>Bacteria</taxon>
        <taxon>Bacillati</taxon>
        <taxon>Actinomycetota</taxon>
        <taxon>Actinomycetes</taxon>
        <taxon>Micrococcales</taxon>
        <taxon>Microbacteriaceae</taxon>
        <taxon>Microbacterium</taxon>
    </lineage>
</organism>
<protein>
    <recommendedName>
        <fullName evidence="4">Sugar ABC transporter ATPase</fullName>
    </recommendedName>
</protein>
<evidence type="ECO:0000256" key="1">
    <source>
        <dbReference type="SAM" id="MobiDB-lite"/>
    </source>
</evidence>
<accession>A0ABU8L6R5</accession>